<comment type="function">
    <text evidence="4">Located on the platform of the 30S subunit, it bridges several disparate RNA helices of the 16S rRNA. Forms part of the Shine-Dalgarno cleft in the 70S ribosome.</text>
</comment>
<comment type="subunit">
    <text evidence="4">Part of the 30S ribosomal subunit. Interacts with proteins S7 and S18. Binds to IF-3.</text>
</comment>
<evidence type="ECO:0000256" key="3">
    <source>
        <dbReference type="ARBA" id="ARBA00023274"/>
    </source>
</evidence>
<keyword evidence="4" id="KW-0699">rRNA-binding</keyword>
<dbReference type="HAMAP" id="MF_01310">
    <property type="entry name" value="Ribosomal_uS11"/>
    <property type="match status" value="1"/>
</dbReference>
<dbReference type="EMBL" id="CP157896">
    <property type="protein sequence ID" value="XBT18627.1"/>
    <property type="molecule type" value="Genomic_DNA"/>
</dbReference>
<dbReference type="Pfam" id="PF00411">
    <property type="entry name" value="Ribosomal_S11"/>
    <property type="match status" value="1"/>
</dbReference>
<evidence type="ECO:0000256" key="2">
    <source>
        <dbReference type="ARBA" id="ARBA00022980"/>
    </source>
</evidence>
<dbReference type="InterPro" id="IPR036967">
    <property type="entry name" value="Ribosomal_uS11_sf"/>
</dbReference>
<evidence type="ECO:0000256" key="4">
    <source>
        <dbReference type="HAMAP-Rule" id="MF_01310"/>
    </source>
</evidence>
<dbReference type="GO" id="GO:0003735">
    <property type="term" value="F:structural constituent of ribosome"/>
    <property type="evidence" value="ECO:0007669"/>
    <property type="project" value="InterPro"/>
</dbReference>
<comment type="similarity">
    <text evidence="1 4">Belongs to the universal ribosomal protein uS11 family.</text>
</comment>
<dbReference type="GO" id="GO:0006412">
    <property type="term" value="P:translation"/>
    <property type="evidence" value="ECO:0007669"/>
    <property type="project" value="UniProtKB-UniRule"/>
</dbReference>
<dbReference type="Gene3D" id="3.30.420.80">
    <property type="entry name" value="Ribosomal protein S11"/>
    <property type="match status" value="1"/>
</dbReference>
<dbReference type="AlphaFoldDB" id="A0AAU7QRP4"/>
<evidence type="ECO:0000313" key="5">
    <source>
        <dbReference type="EMBL" id="XBT18627.1"/>
    </source>
</evidence>
<dbReference type="SUPFAM" id="SSF53137">
    <property type="entry name" value="Translational machinery components"/>
    <property type="match status" value="1"/>
</dbReference>
<dbReference type="PIRSF" id="PIRSF002131">
    <property type="entry name" value="Ribosomal_S11"/>
    <property type="match status" value="1"/>
</dbReference>
<gene>
    <name evidence="4 5" type="primary">rpsK</name>
    <name evidence="5" type="ORF">ABNO60_00565</name>
</gene>
<protein>
    <recommendedName>
        <fullName evidence="4">Small ribosomal subunit protein uS11</fullName>
    </recommendedName>
</protein>
<sequence length="120" mass="13890">MYKKKINYKCNLYIKSTYNNIIITLTNKIGDVLLWSSSGKMKFKGFKKNSSYAAEIICKDIISRSIKLGLKKVNIFIKGISLVKDIIIRTIYNMKIKICFIKDITPISHNGCRPPKKRRI</sequence>
<dbReference type="GO" id="GO:0019843">
    <property type="term" value="F:rRNA binding"/>
    <property type="evidence" value="ECO:0007669"/>
    <property type="project" value="UniProtKB-UniRule"/>
</dbReference>
<dbReference type="GO" id="GO:0005840">
    <property type="term" value="C:ribosome"/>
    <property type="evidence" value="ECO:0007669"/>
    <property type="project" value="UniProtKB-KW"/>
</dbReference>
<dbReference type="NCBIfam" id="NF003698">
    <property type="entry name" value="PRK05309.1"/>
    <property type="match status" value="1"/>
</dbReference>
<organism evidence="5">
    <name type="scientific">Candidatus Shikimatogenerans sp. Tcar</name>
    <dbReference type="NCBI Taxonomy" id="3158565"/>
    <lineage>
        <taxon>Bacteria</taxon>
        <taxon>Pseudomonadati</taxon>
        <taxon>Bacteroidota</taxon>
        <taxon>Flavobacteriia</taxon>
        <taxon>Flavobacteriales</taxon>
        <taxon>Candidatus Shikimatogenerans</taxon>
    </lineage>
</organism>
<name>A0AAU7QRP4_9FLAO</name>
<keyword evidence="3 4" id="KW-0687">Ribonucleoprotein</keyword>
<proteinExistence type="inferred from homology"/>
<keyword evidence="2 4" id="KW-0689">Ribosomal protein</keyword>
<evidence type="ECO:0000256" key="1">
    <source>
        <dbReference type="ARBA" id="ARBA00006194"/>
    </source>
</evidence>
<keyword evidence="4" id="KW-0694">RNA-binding</keyword>
<dbReference type="InterPro" id="IPR001971">
    <property type="entry name" value="Ribosomal_uS11"/>
</dbReference>
<accession>A0AAU7QRP4</accession>
<reference evidence="5" key="1">
    <citation type="submission" date="2024-06" db="EMBL/GenBank/DDBJ databases">
        <title>Diversity, functionality, and evolutionary history of bacterial symbionts in false click beetles (Coleoptera, Throscidae).</title>
        <authorList>
            <person name="Wierz J.C."/>
            <person name="Malm H."/>
            <person name="Kaltenpoth M."/>
            <person name="Engl T."/>
        </authorList>
    </citation>
    <scope>NUCLEOTIDE SEQUENCE</scope>
    <source>
        <strain evidence="5">Tcar</strain>
    </source>
</reference>
<dbReference type="PANTHER" id="PTHR11759">
    <property type="entry name" value="40S RIBOSOMAL PROTEIN S14/30S RIBOSOMAL PROTEIN S11"/>
    <property type="match status" value="1"/>
</dbReference>
<dbReference type="GO" id="GO:1990904">
    <property type="term" value="C:ribonucleoprotein complex"/>
    <property type="evidence" value="ECO:0007669"/>
    <property type="project" value="UniProtKB-KW"/>
</dbReference>